<comment type="function">
    <text evidence="3">The electron transfer flavoprotein serves as a specific electron acceptor for other dehydrogenases. It transfers the electrons to the main respiratory chain via ETF-ubiquinone oxidoreductase (ETF dehydrogenase).</text>
</comment>
<evidence type="ECO:0000256" key="1">
    <source>
        <dbReference type="ARBA" id="ARBA00005817"/>
    </source>
</evidence>
<dbReference type="InterPro" id="IPR014729">
    <property type="entry name" value="Rossmann-like_a/b/a_fold"/>
</dbReference>
<dbReference type="InterPro" id="IPR014730">
    <property type="entry name" value="ETF_a/b_N"/>
</dbReference>
<evidence type="ECO:0000313" key="6">
    <source>
        <dbReference type="EMBL" id="EJF51762.1"/>
    </source>
</evidence>
<sequence>MSAPVLVLADHAAGQARLTPAAGQLLTLARSLTSGGVDALVLTDAIDMEALGALGADRVLSAPLGGAARASVAAADAVVAALEAGSYGLVLLPSDYRGREIAGAVAATTDAGVVSGASSVSYDGGVLEIAKTALAGSWSLRIVVEGQTPVVGVASGAIDEARAASPTTPAVEALDVALSPRAQAVAVLASTPEDTGGVSLADASTVVVGGRGVDGDFTMVKELADALGGAVGATRVACDEGWAPRGEQIGQTGLSVSPNLYVGLGVSGAVHHTVGMQSSAHIVAVCDDPDAPIFELADFGVVGDVAEVVPQALDEIRKARAAE</sequence>
<keyword evidence="7" id="KW-1185">Reference proteome</keyword>
<dbReference type="PIRSF" id="PIRSF000089">
    <property type="entry name" value="Electra_flavoP_a"/>
    <property type="match status" value="1"/>
</dbReference>
<comment type="caution">
    <text evidence="6">The sequence shown here is derived from an EMBL/GenBank/DDBJ whole genome shotgun (WGS) entry which is preliminary data.</text>
</comment>
<dbReference type="Pfam" id="PF01012">
    <property type="entry name" value="ETF"/>
    <property type="match status" value="1"/>
</dbReference>
<evidence type="ECO:0000313" key="7">
    <source>
        <dbReference type="Proteomes" id="UP000004578"/>
    </source>
</evidence>
<dbReference type="InterPro" id="IPR029035">
    <property type="entry name" value="DHS-like_NAD/FAD-binding_dom"/>
</dbReference>
<name>J0P2X7_9ACTO</name>
<dbReference type="GO" id="GO:0050660">
    <property type="term" value="F:flavin adenine dinucleotide binding"/>
    <property type="evidence" value="ECO:0007669"/>
    <property type="project" value="InterPro"/>
</dbReference>
<gene>
    <name evidence="6" type="primary">etfA etfB</name>
    <name evidence="6" type="ORF">HMPREF1317_1773</name>
</gene>
<dbReference type="PANTHER" id="PTHR43153">
    <property type="entry name" value="ELECTRON TRANSFER FLAVOPROTEIN ALPHA"/>
    <property type="match status" value="1"/>
</dbReference>
<feature type="binding site" evidence="4">
    <location>
        <begin position="248"/>
        <end position="252"/>
    </location>
    <ligand>
        <name>FAD</name>
        <dbReference type="ChEBI" id="CHEBI:57692"/>
    </ligand>
</feature>
<feature type="domain" description="Electron transfer flavoprotein alpha/beta-subunit N-terminal" evidence="5">
    <location>
        <begin position="5"/>
        <end position="187"/>
    </location>
</feature>
<dbReference type="PATRIC" id="fig|1125717.3.peg.6"/>
<feature type="binding site" evidence="4">
    <location>
        <begin position="265"/>
        <end position="272"/>
    </location>
    <ligand>
        <name>FAD</name>
        <dbReference type="ChEBI" id="CHEBI:57692"/>
    </ligand>
</feature>
<dbReference type="GO" id="GO:0033539">
    <property type="term" value="P:fatty acid beta-oxidation using acyl-CoA dehydrogenase"/>
    <property type="evidence" value="ECO:0007669"/>
    <property type="project" value="TreeGrafter"/>
</dbReference>
<dbReference type="GO" id="GO:0009055">
    <property type="term" value="F:electron transfer activity"/>
    <property type="evidence" value="ECO:0007669"/>
    <property type="project" value="InterPro"/>
</dbReference>
<proteinExistence type="inferred from homology"/>
<evidence type="ECO:0000256" key="4">
    <source>
        <dbReference type="PIRSR" id="PIRSR000089-1"/>
    </source>
</evidence>
<evidence type="ECO:0000256" key="2">
    <source>
        <dbReference type="ARBA" id="ARBA00011355"/>
    </source>
</evidence>
<comment type="similarity">
    <text evidence="1">Belongs to the ETF alpha-subunit/FixB family.</text>
</comment>
<evidence type="ECO:0000259" key="5">
    <source>
        <dbReference type="SMART" id="SM00893"/>
    </source>
</evidence>
<keyword evidence="4" id="KW-0274">FAD</keyword>
<keyword evidence="4" id="KW-0285">Flavoprotein</keyword>
<protein>
    <submittedName>
        <fullName evidence="6">Electron transfer flavoprotein FAD-binding domain EtfA / electron transfer flavoprotein domain EtfB multi-domain protein</fullName>
    </submittedName>
</protein>
<dbReference type="EMBL" id="AKFS01000001">
    <property type="protein sequence ID" value="EJF51762.1"/>
    <property type="molecule type" value="Genomic_DNA"/>
</dbReference>
<evidence type="ECO:0000256" key="3">
    <source>
        <dbReference type="ARBA" id="ARBA00025649"/>
    </source>
</evidence>
<dbReference type="Proteomes" id="UP000004578">
    <property type="component" value="Unassembled WGS sequence"/>
</dbReference>
<reference evidence="6 7" key="1">
    <citation type="submission" date="2012-05" db="EMBL/GenBank/DDBJ databases">
        <authorList>
            <person name="Harkins D.M."/>
            <person name="Madupu R."/>
            <person name="Durkin A.S."/>
            <person name="Torralba M."/>
            <person name="Methe B."/>
            <person name="Sutton G.G."/>
            <person name="Nelson K.E."/>
        </authorList>
    </citation>
    <scope>NUCLEOTIDE SEQUENCE [LARGE SCALE GENOMIC DNA]</scope>
    <source>
        <strain evidence="6 7">F0490</strain>
    </source>
</reference>
<organism evidence="6 7">
    <name type="scientific">Schaalia georgiae F0490</name>
    <dbReference type="NCBI Taxonomy" id="1125717"/>
    <lineage>
        <taxon>Bacteria</taxon>
        <taxon>Bacillati</taxon>
        <taxon>Actinomycetota</taxon>
        <taxon>Actinomycetes</taxon>
        <taxon>Actinomycetales</taxon>
        <taxon>Actinomycetaceae</taxon>
        <taxon>Schaalia</taxon>
    </lineage>
</organism>
<dbReference type="AlphaFoldDB" id="J0P2X7"/>
<dbReference type="Gene3D" id="3.40.50.1220">
    <property type="entry name" value="TPP-binding domain"/>
    <property type="match status" value="1"/>
</dbReference>
<comment type="subunit">
    <text evidence="2">Heterodimer of an alpha and a beta subunit.</text>
</comment>
<accession>J0P2X7</accession>
<dbReference type="SUPFAM" id="SSF52467">
    <property type="entry name" value="DHS-like NAD/FAD-binding domain"/>
    <property type="match status" value="1"/>
</dbReference>
<dbReference type="Gene3D" id="3.40.50.620">
    <property type="entry name" value="HUPs"/>
    <property type="match status" value="1"/>
</dbReference>
<dbReference type="InterPro" id="IPR001308">
    <property type="entry name" value="ETF_a/FixB"/>
</dbReference>
<dbReference type="PANTHER" id="PTHR43153:SF1">
    <property type="entry name" value="ELECTRON TRANSFER FLAVOPROTEIN SUBUNIT ALPHA, MITOCHONDRIAL"/>
    <property type="match status" value="1"/>
</dbReference>
<feature type="binding site" evidence="4">
    <location>
        <position position="211"/>
    </location>
    <ligand>
        <name>FAD</name>
        <dbReference type="ChEBI" id="CHEBI:57692"/>
    </ligand>
</feature>
<dbReference type="InterPro" id="IPR014731">
    <property type="entry name" value="ETF_asu_C"/>
</dbReference>
<dbReference type="SMART" id="SM00893">
    <property type="entry name" value="ETF"/>
    <property type="match status" value="1"/>
</dbReference>
<feature type="binding site" evidence="4">
    <location>
        <begin position="234"/>
        <end position="235"/>
    </location>
    <ligand>
        <name>FAD</name>
        <dbReference type="ChEBI" id="CHEBI:57692"/>
    </ligand>
</feature>
<comment type="cofactor">
    <cofactor evidence="4">
        <name>FAD</name>
        <dbReference type="ChEBI" id="CHEBI:57692"/>
    </cofactor>
    <text evidence="4">Binds 1 FAD per dimer.</text>
</comment>
<dbReference type="SUPFAM" id="SSF52402">
    <property type="entry name" value="Adenine nucleotide alpha hydrolases-like"/>
    <property type="match status" value="1"/>
</dbReference>
<dbReference type="Pfam" id="PF00766">
    <property type="entry name" value="ETF_alpha"/>
    <property type="match status" value="1"/>
</dbReference>